<protein>
    <submittedName>
        <fullName evidence="1">Uncharacterized protein</fullName>
    </submittedName>
</protein>
<dbReference type="EMBL" id="BK059093">
    <property type="protein sequence ID" value="DAE29199.1"/>
    <property type="molecule type" value="Genomic_DNA"/>
</dbReference>
<reference evidence="1" key="1">
    <citation type="journal article" date="2021" name="Proc. Natl. Acad. Sci. U.S.A.">
        <title>A Catalog of Tens of Thousands of Viruses from Human Metagenomes Reveals Hidden Associations with Chronic Diseases.</title>
        <authorList>
            <person name="Tisza M.J."/>
            <person name="Buck C.B."/>
        </authorList>
    </citation>
    <scope>NUCLEOTIDE SEQUENCE</scope>
    <source>
        <strain evidence="1">Ctx9V1</strain>
    </source>
</reference>
<accession>A0A8S5RCX7</accession>
<organism evidence="1">
    <name type="scientific">virus sp. ctx9V1</name>
    <dbReference type="NCBI Taxonomy" id="2828001"/>
    <lineage>
        <taxon>Viruses</taxon>
    </lineage>
</organism>
<sequence length="60" mass="7127">MISYILNKISIVIDRSHSYLYRIIIILKECHIILKKLVLIILLRTFREFSSCFTVLNVIC</sequence>
<proteinExistence type="predicted"/>
<name>A0A8S5RCX7_9VIRU</name>
<evidence type="ECO:0000313" key="1">
    <source>
        <dbReference type="EMBL" id="DAE29199.1"/>
    </source>
</evidence>